<feature type="compositionally biased region" description="Polar residues" evidence="2">
    <location>
        <begin position="1"/>
        <end position="12"/>
    </location>
</feature>
<evidence type="ECO:0000313" key="4">
    <source>
        <dbReference type="Proteomes" id="UP000573603"/>
    </source>
</evidence>
<keyword evidence="4" id="KW-1185">Reference proteome</keyword>
<gene>
    <name evidence="3" type="ORF">FANTH_14372</name>
</gene>
<feature type="compositionally biased region" description="Low complexity" evidence="2">
    <location>
        <begin position="196"/>
        <end position="210"/>
    </location>
</feature>
<feature type="compositionally biased region" description="Polar residues" evidence="2">
    <location>
        <begin position="774"/>
        <end position="786"/>
    </location>
</feature>
<protein>
    <submittedName>
        <fullName evidence="3">Uncharacterized protein</fullName>
    </submittedName>
</protein>
<feature type="compositionally biased region" description="Polar residues" evidence="2">
    <location>
        <begin position="27"/>
        <end position="49"/>
    </location>
</feature>
<feature type="region of interest" description="Disordered" evidence="2">
    <location>
        <begin position="774"/>
        <end position="814"/>
    </location>
</feature>
<evidence type="ECO:0000256" key="1">
    <source>
        <dbReference type="SAM" id="Coils"/>
    </source>
</evidence>
<proteinExistence type="predicted"/>
<dbReference type="AlphaFoldDB" id="A0A8H5DME8"/>
<evidence type="ECO:0000313" key="3">
    <source>
        <dbReference type="EMBL" id="KAF5228964.1"/>
    </source>
</evidence>
<feature type="region of interest" description="Disordered" evidence="2">
    <location>
        <begin position="691"/>
        <end position="717"/>
    </location>
</feature>
<keyword evidence="1" id="KW-0175">Coiled coil</keyword>
<reference evidence="3 4" key="1">
    <citation type="journal article" date="2020" name="BMC Genomics">
        <title>Correction to: Identification and distribution of gene clusters required for synthesis of sphingolipid metabolism inhibitors in diverse species of the filamentous fungus Fusarium.</title>
        <authorList>
            <person name="Kim H.S."/>
            <person name="Lohmar J.M."/>
            <person name="Busman M."/>
            <person name="Brown D.W."/>
            <person name="Naumann T.A."/>
            <person name="Divon H.H."/>
            <person name="Lysoe E."/>
            <person name="Uhlig S."/>
            <person name="Proctor R.H."/>
        </authorList>
    </citation>
    <scope>NUCLEOTIDE SEQUENCE [LARGE SCALE GENOMIC DNA]</scope>
    <source>
        <strain evidence="3 4">NRRL 25214</strain>
    </source>
</reference>
<organism evidence="3 4">
    <name type="scientific">Fusarium anthophilum</name>
    <dbReference type="NCBI Taxonomy" id="48485"/>
    <lineage>
        <taxon>Eukaryota</taxon>
        <taxon>Fungi</taxon>
        <taxon>Dikarya</taxon>
        <taxon>Ascomycota</taxon>
        <taxon>Pezizomycotina</taxon>
        <taxon>Sordariomycetes</taxon>
        <taxon>Hypocreomycetidae</taxon>
        <taxon>Hypocreales</taxon>
        <taxon>Nectriaceae</taxon>
        <taxon>Fusarium</taxon>
        <taxon>Fusarium fujikuroi species complex</taxon>
    </lineage>
</organism>
<name>A0A8H5DME8_9HYPO</name>
<feature type="compositionally biased region" description="Acidic residues" evidence="2">
    <location>
        <begin position="179"/>
        <end position="192"/>
    </location>
</feature>
<feature type="compositionally biased region" description="Basic and acidic residues" evidence="2">
    <location>
        <begin position="697"/>
        <end position="717"/>
    </location>
</feature>
<feature type="region of interest" description="Disordered" evidence="2">
    <location>
        <begin position="300"/>
        <end position="390"/>
    </location>
</feature>
<feature type="region of interest" description="Disordered" evidence="2">
    <location>
        <begin position="618"/>
        <end position="642"/>
    </location>
</feature>
<feature type="coiled-coil region" evidence="1">
    <location>
        <begin position="245"/>
        <end position="272"/>
    </location>
</feature>
<feature type="region of interest" description="Disordered" evidence="2">
    <location>
        <begin position="1"/>
        <end position="77"/>
    </location>
</feature>
<feature type="compositionally biased region" description="Polar residues" evidence="2">
    <location>
        <begin position="168"/>
        <end position="178"/>
    </location>
</feature>
<feature type="region of interest" description="Disordered" evidence="2">
    <location>
        <begin position="168"/>
        <end position="242"/>
    </location>
</feature>
<accession>A0A8H5DME8</accession>
<dbReference type="EMBL" id="JABEVY010000612">
    <property type="protein sequence ID" value="KAF5228964.1"/>
    <property type="molecule type" value="Genomic_DNA"/>
</dbReference>
<comment type="caution">
    <text evidence="3">The sequence shown here is derived from an EMBL/GenBank/DDBJ whole genome shotgun (WGS) entry which is preliminary data.</text>
</comment>
<sequence length="814" mass="93772">MSSISSFDTESVVSDLYDSESIKSKSPDSINTFNSDSSSVPGQSAIENSPTERRNATPERKTAFPVDKQSSGSRGLSEGLLNRVRKFRTFIYENPKYEEETEKWRSKSKPYSRRKDLDALAAYYYDEGKQGIYRGSKPIEDRNVSSSDFDASSLFKEWSIIQRALNTAQKNNLLSSEPENPDTDSVEEESSDDGSSRSSTSPEPETPEVSNQDSREVERSIPSKLRPNPSNTKYDSEWERVSKHIKAQNKELKKHRQDMKSFREIVRSLEANAQPTGPTPLGTASTKNLGLFQPVKQFTTRKQFEQSPHHRSPQTPPLGTEYPPTATRYHWLNGQTPTEAPRAPTDVRESTPREWQPVPGAHVGGSRHAISVGMPQPQPNRPAEMRQEQENNPTKYYDNMLNAISGIIDFKISDLGVFDPEQKACADRKHQPYWGREYNIFPDVHDWIQSVDDNWSRINRCELDIVTRNLWTLLDGPARVWWRSQLTKSDREQLQSSKEEMLQAVEKEFRLDVSDAIGILETSKFRRQDILGEASIQVFAYKIFRAAKACGETSNEYLLTRLYLALDPDLQVFVNAPKDTDILSGYVQMLEEKIKAYRRREDIEKALKVHFVGGNSHSQEGGSYHETLRSTGNGPSTIEDRNGRSVQNITKRYDLYPNSWPYERRQHYYQNDPCFPQRNVPVLQRLVTHPYHHDRRRNLGEDSRVQQGHDRGGRNEYYDYEFGTNDLEDHWDTYMAEHGVEEHMPYGFNHQRMELNRSSLENQDQSFRDRYYGQQEQSAYRPNESLTRWPPNEGLRYDSHPRLLGPPESGGNGL</sequence>
<evidence type="ECO:0000256" key="2">
    <source>
        <dbReference type="SAM" id="MobiDB-lite"/>
    </source>
</evidence>
<dbReference type="Proteomes" id="UP000573603">
    <property type="component" value="Unassembled WGS sequence"/>
</dbReference>
<feature type="compositionally biased region" description="Basic and acidic residues" evidence="2">
    <location>
        <begin position="50"/>
        <end position="62"/>
    </location>
</feature>